<evidence type="ECO:0000313" key="9">
    <source>
        <dbReference type="EnsemblPlants" id="Pp3c12_19160V3.1"/>
    </source>
</evidence>
<keyword evidence="3" id="KW-0808">Transferase</keyword>
<dbReference type="Gene3D" id="3.40.1280.10">
    <property type="match status" value="1"/>
</dbReference>
<dbReference type="PANTHER" id="PTHR43453">
    <property type="entry name" value="RRNA METHYLASE-LIKE"/>
    <property type="match status" value="1"/>
</dbReference>
<dbReference type="Gramene" id="Pp3c12_19160V3.1">
    <property type="protein sequence ID" value="Pp3c12_19160V3.1"/>
    <property type="gene ID" value="Pp3c12_19160"/>
</dbReference>
<keyword evidence="6" id="KW-0694">RNA-binding</keyword>
<dbReference type="CDD" id="cd18092">
    <property type="entry name" value="SpoU-like_TrmH"/>
    <property type="match status" value="1"/>
</dbReference>
<dbReference type="GO" id="GO:0008173">
    <property type="term" value="F:RNA methyltransferase activity"/>
    <property type="evidence" value="ECO:0007669"/>
    <property type="project" value="InterPro"/>
</dbReference>
<dbReference type="FunFam" id="3.40.1280.10:FF:000016">
    <property type="entry name" value="rRNA methylase-like protein"/>
    <property type="match status" value="1"/>
</dbReference>
<reference evidence="8 10" key="1">
    <citation type="journal article" date="2008" name="Science">
        <title>The Physcomitrella genome reveals evolutionary insights into the conquest of land by plants.</title>
        <authorList>
            <person name="Rensing S."/>
            <person name="Lang D."/>
            <person name="Zimmer A."/>
            <person name="Terry A."/>
            <person name="Salamov A."/>
            <person name="Shapiro H."/>
            <person name="Nishiyama T."/>
            <person name="Perroud P.-F."/>
            <person name="Lindquist E."/>
            <person name="Kamisugi Y."/>
            <person name="Tanahashi T."/>
            <person name="Sakakibara K."/>
            <person name="Fujita T."/>
            <person name="Oishi K."/>
            <person name="Shin-I T."/>
            <person name="Kuroki Y."/>
            <person name="Toyoda A."/>
            <person name="Suzuki Y."/>
            <person name="Hashimoto A."/>
            <person name="Yamaguchi K."/>
            <person name="Sugano A."/>
            <person name="Kohara Y."/>
            <person name="Fujiyama A."/>
            <person name="Anterola A."/>
            <person name="Aoki S."/>
            <person name="Ashton N."/>
            <person name="Barbazuk W.B."/>
            <person name="Barker E."/>
            <person name="Bennetzen J."/>
            <person name="Bezanilla M."/>
            <person name="Blankenship R."/>
            <person name="Cho S.H."/>
            <person name="Dutcher S."/>
            <person name="Estelle M."/>
            <person name="Fawcett J.A."/>
            <person name="Gundlach H."/>
            <person name="Hanada K."/>
            <person name="Heyl A."/>
            <person name="Hicks K.A."/>
            <person name="Hugh J."/>
            <person name="Lohr M."/>
            <person name="Mayer K."/>
            <person name="Melkozernov A."/>
            <person name="Murata T."/>
            <person name="Nelson D."/>
            <person name="Pils B."/>
            <person name="Prigge M."/>
            <person name="Reiss B."/>
            <person name="Renner T."/>
            <person name="Rombauts S."/>
            <person name="Rushton P."/>
            <person name="Sanderfoot A."/>
            <person name="Schween G."/>
            <person name="Shiu S.-H."/>
            <person name="Stueber K."/>
            <person name="Theodoulou F.L."/>
            <person name="Tu H."/>
            <person name="Van de Peer Y."/>
            <person name="Verrier P.J."/>
            <person name="Waters E."/>
            <person name="Wood A."/>
            <person name="Yang L."/>
            <person name="Cove D."/>
            <person name="Cuming A."/>
            <person name="Hasebe M."/>
            <person name="Lucas S."/>
            <person name="Mishler D.B."/>
            <person name="Reski R."/>
            <person name="Grigoriev I."/>
            <person name="Quatrano R.S."/>
            <person name="Boore J.L."/>
        </authorList>
    </citation>
    <scope>NUCLEOTIDE SEQUENCE [LARGE SCALE GENOMIC DNA]</scope>
    <source>
        <strain evidence="9 10">cv. Gransden 2004</strain>
    </source>
</reference>
<dbReference type="InterPro" id="IPR029026">
    <property type="entry name" value="tRNA_m1G_MTases_N"/>
</dbReference>
<dbReference type="InterPro" id="IPR029028">
    <property type="entry name" value="Alpha/beta_knot_MTases"/>
</dbReference>
<dbReference type="Gramene" id="Pp3c12_19160V3.2">
    <property type="protein sequence ID" value="Pp3c12_19160V3.2"/>
    <property type="gene ID" value="Pp3c12_19160"/>
</dbReference>
<reference evidence="9" key="3">
    <citation type="submission" date="2020-12" db="UniProtKB">
        <authorList>
            <consortium name="EnsemblPlants"/>
        </authorList>
    </citation>
    <scope>IDENTIFICATION</scope>
</reference>
<evidence type="ECO:0000256" key="3">
    <source>
        <dbReference type="ARBA" id="ARBA00022679"/>
    </source>
</evidence>
<sequence length="453" mass="50532">MAAAMACKNLTRCAEAPFSKRISKALLGIEARSSQKSVWIWQGSVRMCWTKRNPLSSPHVLRKVEDKVLEGPSSRAPAISRISCTLDLEKKTGSSNVASAARLRGRRFPRNSVLHEEYQLASVGASSLSRVVGTAHHSDTSNICHEVRDMSEEDVENLNDLVAGSLTSPQDSRGPENSNSFATGTTQRWFPYEDCFKLDDERSLRSSEVLSMLSPFLGDERKQRIEEVVANRTYSICIAVEGLLDLGNVSAVCRSADALGFQSVHVISNETKKRYKKNRKVSMGTEKWLDAELWSNTSDCIDTLRQRGYRIAVTHIAPDTVSIYDMDWTIPTAVFFGNEFMGASEEAIKQSDVRCCIPMAGMVESFNISVAAGIIMHHAARDRIIRSGVHGDISPEDRRILEAEFCLRHNRHTVPLLDRLLEKKGQAADGPEMTDIFSEELLSDIEMPEYLKM</sequence>
<reference evidence="8 10" key="2">
    <citation type="journal article" date="2018" name="Plant J.">
        <title>The Physcomitrella patens chromosome-scale assembly reveals moss genome structure and evolution.</title>
        <authorList>
            <person name="Lang D."/>
            <person name="Ullrich K.K."/>
            <person name="Murat F."/>
            <person name="Fuchs J."/>
            <person name="Jenkins J."/>
            <person name="Haas F.B."/>
            <person name="Piednoel M."/>
            <person name="Gundlach H."/>
            <person name="Van Bel M."/>
            <person name="Meyberg R."/>
            <person name="Vives C."/>
            <person name="Morata J."/>
            <person name="Symeonidi A."/>
            <person name="Hiss M."/>
            <person name="Muchero W."/>
            <person name="Kamisugi Y."/>
            <person name="Saleh O."/>
            <person name="Blanc G."/>
            <person name="Decker E.L."/>
            <person name="van Gessel N."/>
            <person name="Grimwood J."/>
            <person name="Hayes R.D."/>
            <person name="Graham S.W."/>
            <person name="Gunter L.E."/>
            <person name="McDaniel S.F."/>
            <person name="Hoernstein S.N.W."/>
            <person name="Larsson A."/>
            <person name="Li F.W."/>
            <person name="Perroud P.F."/>
            <person name="Phillips J."/>
            <person name="Ranjan P."/>
            <person name="Rokshar D.S."/>
            <person name="Rothfels C.J."/>
            <person name="Schneider L."/>
            <person name="Shu S."/>
            <person name="Stevenson D.W."/>
            <person name="Thummler F."/>
            <person name="Tillich M."/>
            <person name="Villarreal Aguilar J.C."/>
            <person name="Widiez T."/>
            <person name="Wong G.K."/>
            <person name="Wymore A."/>
            <person name="Zhang Y."/>
            <person name="Zimmer A.D."/>
            <person name="Quatrano R.S."/>
            <person name="Mayer K.F.X."/>
            <person name="Goodstein D."/>
            <person name="Casacuberta J.M."/>
            <person name="Vandepoele K."/>
            <person name="Reski R."/>
            <person name="Cuming A.C."/>
            <person name="Tuskan G.A."/>
            <person name="Maumus F."/>
            <person name="Salse J."/>
            <person name="Schmutz J."/>
            <person name="Rensing S.A."/>
        </authorList>
    </citation>
    <scope>NUCLEOTIDE SEQUENCE [LARGE SCALE GENOMIC DNA]</scope>
    <source>
        <strain evidence="9 10">cv. Gransden 2004</strain>
    </source>
</reference>
<gene>
    <name evidence="9" type="primary">LOC112289676</name>
    <name evidence="8" type="ORF">PHYPA_016488</name>
</gene>
<protein>
    <recommendedName>
        <fullName evidence="7">tRNA/rRNA methyltransferase SpoU type domain-containing protein</fullName>
    </recommendedName>
</protein>
<evidence type="ECO:0000256" key="1">
    <source>
        <dbReference type="ARBA" id="ARBA00022555"/>
    </source>
</evidence>
<keyword evidence="4" id="KW-0949">S-adenosyl-L-methionine</keyword>
<evidence type="ECO:0000259" key="7">
    <source>
        <dbReference type="Pfam" id="PF00588"/>
    </source>
</evidence>
<evidence type="ECO:0000256" key="6">
    <source>
        <dbReference type="ARBA" id="ARBA00022884"/>
    </source>
</evidence>
<feature type="domain" description="tRNA/rRNA methyltransferase SpoU type" evidence="7">
    <location>
        <begin position="236"/>
        <end position="377"/>
    </location>
</feature>
<dbReference type="PaxDb" id="3218-PP1S46_84V6.1"/>
<keyword evidence="5" id="KW-0819">tRNA processing</keyword>
<dbReference type="AlphaFoldDB" id="A0A2K1JRE5"/>
<dbReference type="EMBL" id="ABEU02000012">
    <property type="protein sequence ID" value="PNR44105.1"/>
    <property type="molecule type" value="Genomic_DNA"/>
</dbReference>
<proteinExistence type="inferred from homology"/>
<evidence type="ECO:0000256" key="4">
    <source>
        <dbReference type="ARBA" id="ARBA00022691"/>
    </source>
</evidence>
<dbReference type="Proteomes" id="UP000006727">
    <property type="component" value="Chromosome 12"/>
</dbReference>
<dbReference type="STRING" id="3218.A0A2K1JRE5"/>
<dbReference type="GO" id="GO:0000049">
    <property type="term" value="F:tRNA binding"/>
    <property type="evidence" value="ECO:0007669"/>
    <property type="project" value="UniProtKB-KW"/>
</dbReference>
<evidence type="ECO:0000256" key="5">
    <source>
        <dbReference type="ARBA" id="ARBA00022694"/>
    </source>
</evidence>
<dbReference type="GeneID" id="112289676"/>
<keyword evidence="2" id="KW-0489">Methyltransferase</keyword>
<keyword evidence="1" id="KW-0820">tRNA-binding</keyword>
<dbReference type="RefSeq" id="XP_024390864.1">
    <property type="nucleotide sequence ID" value="XM_024535096.2"/>
</dbReference>
<dbReference type="EnsemblPlants" id="Pp3c12_19160V3.1">
    <property type="protein sequence ID" value="Pp3c12_19160V3.1"/>
    <property type="gene ID" value="Pp3c12_19160"/>
</dbReference>
<dbReference type="InterPro" id="IPR033671">
    <property type="entry name" value="TrmH"/>
</dbReference>
<dbReference type="InterPro" id="IPR001537">
    <property type="entry name" value="SpoU_MeTrfase"/>
</dbReference>
<dbReference type="OrthoDB" id="241340at2759"/>
<dbReference type="Pfam" id="PF00588">
    <property type="entry name" value="SpoU_methylase"/>
    <property type="match status" value="1"/>
</dbReference>
<dbReference type="EnsemblPlants" id="Pp3c12_19160V3.2">
    <property type="protein sequence ID" value="Pp3c12_19160V3.2"/>
    <property type="gene ID" value="Pp3c12_19160"/>
</dbReference>
<dbReference type="HAMAP" id="MF_02060">
    <property type="entry name" value="tRNA_methyltr_TrmH"/>
    <property type="match status" value="1"/>
</dbReference>
<evidence type="ECO:0000256" key="2">
    <source>
        <dbReference type="ARBA" id="ARBA00022603"/>
    </source>
</evidence>
<evidence type="ECO:0000313" key="8">
    <source>
        <dbReference type="EMBL" id="PNR44105.1"/>
    </source>
</evidence>
<dbReference type="PANTHER" id="PTHR43453:SF1">
    <property type="entry name" value="TRNA_RRNA METHYLTRANSFERASE SPOU TYPE DOMAIN-CONTAINING PROTEIN"/>
    <property type="match status" value="1"/>
</dbReference>
<dbReference type="SUPFAM" id="SSF75217">
    <property type="entry name" value="alpha/beta knot"/>
    <property type="match status" value="1"/>
</dbReference>
<dbReference type="GO" id="GO:0002938">
    <property type="term" value="P:tRNA guanine ribose methylation"/>
    <property type="evidence" value="ECO:0000318"/>
    <property type="project" value="GO_Central"/>
</dbReference>
<keyword evidence="10" id="KW-1185">Reference proteome</keyword>
<name>A0A2K1JRE5_PHYPA</name>
<accession>A0A2K1JRE5</accession>
<organism evidence="8">
    <name type="scientific">Physcomitrium patens</name>
    <name type="common">Spreading-leaved earth moss</name>
    <name type="synonym">Physcomitrella patens</name>
    <dbReference type="NCBI Taxonomy" id="3218"/>
    <lineage>
        <taxon>Eukaryota</taxon>
        <taxon>Viridiplantae</taxon>
        <taxon>Streptophyta</taxon>
        <taxon>Embryophyta</taxon>
        <taxon>Bryophyta</taxon>
        <taxon>Bryophytina</taxon>
        <taxon>Bryopsida</taxon>
        <taxon>Funariidae</taxon>
        <taxon>Funariales</taxon>
        <taxon>Funariaceae</taxon>
        <taxon>Physcomitrium</taxon>
    </lineage>
</organism>
<evidence type="ECO:0000313" key="10">
    <source>
        <dbReference type="Proteomes" id="UP000006727"/>
    </source>
</evidence>